<feature type="region of interest" description="Disordered" evidence="6">
    <location>
        <begin position="772"/>
        <end position="795"/>
    </location>
</feature>
<dbReference type="PANTHER" id="PTHR12913:SF2">
    <property type="entry name" value="COLD SHOCK DOMAIN-CONTAINING PROTEIN E1 ISOFORM X1"/>
    <property type="match status" value="1"/>
</dbReference>
<sequence>MSFDPGMLHNNGHTAFANGTAAGIRETGVVEKLLTSYGFIQCSERQARLFFHCSQYNGNLQELKIGDDVEFEVSSDRRTGKPIAVKLLKIKPEVLPEERISGQVVSAIPTHLDGKSAPGQVPTGSVCYERNGEVFYLTYTPDDIEGNMHLDTGDKVSFYMETNKHTGAVSAHNIVLVKKKQMRCQGVVCATKEAFGFIERADVVKEIFFHYSEFKGDLEALQAGDDVEFTIKERNGKEVATDVRLLAQGTVIFEDISIEQFEGTVVKVIPKVPTKNQNDPLPGRICARISFTDKELLFGEKDTKSKVTLLEGDHVQFNISTDRRDKLERATNIDILPDTFHFTKESREMDMLSAQRNHAVRIKKLPKGTVSFHTQSEQRFVGVVEKEATAAITNNKSASPSKAKEKEAEEGVISYEDCGVKLTVSYHVKDLEGAAQPQAGDKVEFSINEVKRTGQQSAVTIKILNRTVNTKRLLGYIATLKDNFGFIETANHDQEIFFHYSELCGDLENLELGDTVEYTLSKGKGNKVSAEKVTKVVAVNGVGQDVGETVMLGKVVRPLRSVDPSQTEYQGLIELLEEGKSPLAVEVYVHQINLMFLLMHLLYNDRMAKLTVPLLPTCTHSDGTKCQNYSFGIVGMANKADCLQKGEMVKFQLCTVAQTGQKMACNVVPQRKALVECVKDQFGFITYEVGESKKLFFHVKEVHDGLELQTGDEVEFSVILNQRTGKCSACNVRRVSEGPKPVATPRPDRLVNRLKSITLDDASAPRLVIVRQPRGPDNSKGFNVERKTRQPGVID</sequence>
<dbReference type="FunFam" id="2.40.50.140:FF:000094">
    <property type="entry name" value="cold shock domain-containing protein E1 isoform X1"/>
    <property type="match status" value="1"/>
</dbReference>
<dbReference type="InterPro" id="IPR024642">
    <property type="entry name" value="SUZ-C"/>
</dbReference>
<dbReference type="Pfam" id="PF23456">
    <property type="entry name" value="CSDE1"/>
    <property type="match status" value="4"/>
</dbReference>
<dbReference type="GO" id="GO:1905172">
    <property type="term" value="F:RISC complex binding"/>
    <property type="evidence" value="ECO:0007669"/>
    <property type="project" value="UniProtKB-ARBA"/>
</dbReference>
<keyword evidence="2" id="KW-0963">Cytoplasm</keyword>
<dbReference type="SUPFAM" id="SSF50249">
    <property type="entry name" value="Nucleic acid-binding proteins"/>
    <property type="match status" value="4"/>
</dbReference>
<protein>
    <submittedName>
        <fullName evidence="9">Cold shock domain containing E1, RNA-binding</fullName>
    </submittedName>
</protein>
<keyword evidence="3" id="KW-0677">Repeat</keyword>
<organism evidence="9 10">
    <name type="scientific">Salmo trutta</name>
    <name type="common">Brown trout</name>
    <dbReference type="NCBI Taxonomy" id="8032"/>
    <lineage>
        <taxon>Eukaryota</taxon>
        <taxon>Metazoa</taxon>
        <taxon>Chordata</taxon>
        <taxon>Craniata</taxon>
        <taxon>Vertebrata</taxon>
        <taxon>Euteleostomi</taxon>
        <taxon>Actinopterygii</taxon>
        <taxon>Neopterygii</taxon>
        <taxon>Teleostei</taxon>
        <taxon>Protacanthopterygii</taxon>
        <taxon>Salmoniformes</taxon>
        <taxon>Salmonidae</taxon>
        <taxon>Salmoninae</taxon>
        <taxon>Salmo</taxon>
    </lineage>
</organism>
<dbReference type="Pfam" id="PF00313">
    <property type="entry name" value="CSD"/>
    <property type="match status" value="4"/>
</dbReference>
<dbReference type="GO" id="GO:0003723">
    <property type="term" value="F:RNA binding"/>
    <property type="evidence" value="ECO:0007669"/>
    <property type="project" value="UniProtKB-KW"/>
</dbReference>
<feature type="domain" description="CSD" evidence="7">
    <location>
        <begin position="183"/>
        <end position="245"/>
    </location>
</feature>
<proteinExistence type="inferred from homology"/>
<evidence type="ECO:0000259" key="7">
    <source>
        <dbReference type="PROSITE" id="PS51857"/>
    </source>
</evidence>
<dbReference type="Ensembl" id="ENSSTUT00000056797.1">
    <property type="protein sequence ID" value="ENSSTUP00000054311.1"/>
    <property type="gene ID" value="ENSSTUG00000019251.1"/>
</dbReference>
<evidence type="ECO:0000256" key="6">
    <source>
        <dbReference type="SAM" id="MobiDB-lite"/>
    </source>
</evidence>
<feature type="domain" description="CSD" evidence="7">
    <location>
        <begin position="670"/>
        <end position="734"/>
    </location>
</feature>
<evidence type="ECO:0000256" key="4">
    <source>
        <dbReference type="ARBA" id="ARBA00022884"/>
    </source>
</evidence>
<evidence type="ECO:0000256" key="5">
    <source>
        <dbReference type="ARBA" id="ARBA00044751"/>
    </source>
</evidence>
<reference evidence="9" key="2">
    <citation type="submission" date="2025-09" db="UniProtKB">
        <authorList>
            <consortium name="Ensembl"/>
        </authorList>
    </citation>
    <scope>IDENTIFICATION</scope>
</reference>
<keyword evidence="10" id="KW-1185">Reference proteome</keyword>
<dbReference type="GO" id="GO:0005737">
    <property type="term" value="C:cytoplasm"/>
    <property type="evidence" value="ECO:0007669"/>
    <property type="project" value="UniProtKB-SubCell"/>
</dbReference>
<evidence type="ECO:0000313" key="9">
    <source>
        <dbReference type="Ensembl" id="ENSSTUP00000054311.1"/>
    </source>
</evidence>
<feature type="domain" description="CSD" evidence="7">
    <location>
        <begin position="25"/>
        <end position="89"/>
    </location>
</feature>
<evidence type="ECO:0000256" key="2">
    <source>
        <dbReference type="ARBA" id="ARBA00022490"/>
    </source>
</evidence>
<evidence type="ECO:0000259" key="8">
    <source>
        <dbReference type="PROSITE" id="PS51938"/>
    </source>
</evidence>
<dbReference type="GeneTree" id="ENSGT00390000016950"/>
<dbReference type="Proteomes" id="UP000472277">
    <property type="component" value="Chromosome 28"/>
</dbReference>
<dbReference type="SMART" id="SM00357">
    <property type="entry name" value="CSP"/>
    <property type="match status" value="4"/>
</dbReference>
<dbReference type="PROSITE" id="PS00352">
    <property type="entry name" value="CSD_1"/>
    <property type="match status" value="3"/>
</dbReference>
<comment type="similarity">
    <text evidence="5">Belongs to the UNR family.</text>
</comment>
<reference evidence="9" key="1">
    <citation type="submission" date="2025-08" db="UniProtKB">
        <authorList>
            <consortium name="Ensembl"/>
        </authorList>
    </citation>
    <scope>IDENTIFICATION</scope>
</reference>
<evidence type="ECO:0000313" key="10">
    <source>
        <dbReference type="Proteomes" id="UP000472277"/>
    </source>
</evidence>
<name>A0A674A7N7_SALTR</name>
<dbReference type="PROSITE" id="PS51857">
    <property type="entry name" value="CSD_2"/>
    <property type="match status" value="4"/>
</dbReference>
<evidence type="ECO:0000256" key="3">
    <source>
        <dbReference type="ARBA" id="ARBA00022737"/>
    </source>
</evidence>
<dbReference type="Pfam" id="PF12901">
    <property type="entry name" value="SUZ-C"/>
    <property type="match status" value="1"/>
</dbReference>
<dbReference type="PROSITE" id="PS51938">
    <property type="entry name" value="SUZ_C"/>
    <property type="match status" value="1"/>
</dbReference>
<gene>
    <name evidence="9" type="primary">CSDE1</name>
    <name evidence="9" type="synonym">csde1</name>
</gene>
<feature type="domain" description="CSD" evidence="7">
    <location>
        <begin position="472"/>
        <end position="535"/>
    </location>
</feature>
<keyword evidence="4" id="KW-0694">RNA-binding</keyword>
<dbReference type="FunFam" id="2.40.50.140:FF:000055">
    <property type="entry name" value="Cold shock domain containing E1, RNA-binding"/>
    <property type="match status" value="1"/>
</dbReference>
<dbReference type="InterPro" id="IPR002059">
    <property type="entry name" value="CSP_DNA-bd"/>
</dbReference>
<dbReference type="Gene3D" id="2.40.50.140">
    <property type="entry name" value="Nucleic acid-binding proteins"/>
    <property type="match status" value="6"/>
</dbReference>
<dbReference type="PANTHER" id="PTHR12913">
    <property type="entry name" value="UNR PROTEIN N-RAS UPSTREAM GENE PROTEIN"/>
    <property type="match status" value="1"/>
</dbReference>
<accession>A0A674A7N7</accession>
<dbReference type="InterPro" id="IPR056400">
    <property type="entry name" value="CSDE1"/>
</dbReference>
<dbReference type="InterPro" id="IPR019844">
    <property type="entry name" value="CSD_CS"/>
</dbReference>
<evidence type="ECO:0000256" key="1">
    <source>
        <dbReference type="ARBA" id="ARBA00004496"/>
    </source>
</evidence>
<dbReference type="CDD" id="cd04458">
    <property type="entry name" value="CSP_CDS"/>
    <property type="match status" value="2"/>
</dbReference>
<dbReference type="InterPro" id="IPR012340">
    <property type="entry name" value="NA-bd_OB-fold"/>
</dbReference>
<dbReference type="AlphaFoldDB" id="A0A674A7N7"/>
<dbReference type="InterPro" id="IPR011129">
    <property type="entry name" value="CSD"/>
</dbReference>
<feature type="domain" description="SUZ-C" evidence="8">
    <location>
        <begin position="745"/>
        <end position="786"/>
    </location>
</feature>
<comment type="subcellular location">
    <subcellularLocation>
        <location evidence="1">Cytoplasm</location>
    </subcellularLocation>
</comment>